<evidence type="ECO:0008006" key="2">
    <source>
        <dbReference type="Google" id="ProtNLM"/>
    </source>
</evidence>
<gene>
    <name evidence="1" type="ORF">HMPREF9723_01695</name>
</gene>
<dbReference type="Proteomes" id="UP000011701">
    <property type="component" value="Chromosome"/>
</dbReference>
<dbReference type="EMBL" id="AGDY01000009">
    <property type="protein sequence ID" value="EMB20235.1"/>
    <property type="molecule type" value="Genomic_DNA"/>
</dbReference>
<sequence length="137" mass="15975">MINTIQEYLHLAANDNIQDNNKTRTEELSPAVIGEILHHYPEKKAWLVHNKHIPAEVLRLLCTDENADVRFTVAMKNKNDRYIFETLMNDPDFSIRLAIIRNKKLPIDLLKKMAHDTNKTIAQEAMRILRLRDTESS</sequence>
<name>A0A0F6MMG4_TREDN</name>
<protein>
    <recommendedName>
        <fullName evidence="2">Leucine rich repeat variant</fullName>
    </recommendedName>
</protein>
<dbReference type="PATRIC" id="fig|999434.4.peg.1758"/>
<reference evidence="1" key="1">
    <citation type="submission" date="2012-01" db="EMBL/GenBank/DDBJ databases">
        <title>The Genome Sequence of Treponema denticola OTK.</title>
        <authorList>
            <consortium name="The Broad Institute Genome Sequencing Platform"/>
            <person name="Earl A."/>
            <person name="Ward D."/>
            <person name="Feldgarden M."/>
            <person name="Gevers D."/>
            <person name="Blanton J.M."/>
            <person name="Fenno C.J."/>
            <person name="Baranova O.V."/>
            <person name="Mathney J."/>
            <person name="Dewhirst F.E."/>
            <person name="Izard J."/>
            <person name="Young S.K."/>
            <person name="Zeng Q."/>
            <person name="Gargeya S."/>
            <person name="Fitzgerald M."/>
            <person name="Haas B."/>
            <person name="Abouelleil A."/>
            <person name="Alvarado L."/>
            <person name="Arachchi H.M."/>
            <person name="Berlin A."/>
            <person name="Chapman S.B."/>
            <person name="Gearin G."/>
            <person name="Goldberg J."/>
            <person name="Griggs A."/>
            <person name="Gujja S."/>
            <person name="Hansen M."/>
            <person name="Heiman D."/>
            <person name="Howarth C."/>
            <person name="Larimer J."/>
            <person name="Lui A."/>
            <person name="MacDonald P.J.P."/>
            <person name="McCowen C."/>
            <person name="Montmayeur A."/>
            <person name="Murphy C."/>
            <person name="Neiman D."/>
            <person name="Pearson M."/>
            <person name="Priest M."/>
            <person name="Roberts A."/>
            <person name="Saif S."/>
            <person name="Shea T."/>
            <person name="Sisk P."/>
            <person name="Stolte C."/>
            <person name="Sykes S."/>
            <person name="Wortman J."/>
            <person name="Nusbaum C."/>
            <person name="Birren B."/>
        </authorList>
    </citation>
    <scope>NUCLEOTIDE SEQUENCE [LARGE SCALE GENOMIC DNA]</scope>
    <source>
        <strain evidence="1">OTK</strain>
    </source>
</reference>
<dbReference type="RefSeq" id="WP_002692566.1">
    <property type="nucleotide sequence ID" value="NZ_CM001797.1"/>
</dbReference>
<dbReference type="Gene3D" id="1.25.10.10">
    <property type="entry name" value="Leucine-rich Repeat Variant"/>
    <property type="match status" value="1"/>
</dbReference>
<comment type="caution">
    <text evidence="1">The sequence shown here is derived from an EMBL/GenBank/DDBJ whole genome shotgun (WGS) entry which is preliminary data.</text>
</comment>
<organism evidence="1">
    <name type="scientific">Treponema denticola OTK</name>
    <dbReference type="NCBI Taxonomy" id="999434"/>
    <lineage>
        <taxon>Bacteria</taxon>
        <taxon>Pseudomonadati</taxon>
        <taxon>Spirochaetota</taxon>
        <taxon>Spirochaetia</taxon>
        <taxon>Spirochaetales</taxon>
        <taxon>Treponemataceae</taxon>
        <taxon>Treponema</taxon>
    </lineage>
</organism>
<dbReference type="InterPro" id="IPR011989">
    <property type="entry name" value="ARM-like"/>
</dbReference>
<dbReference type="SUPFAM" id="SSF48371">
    <property type="entry name" value="ARM repeat"/>
    <property type="match status" value="1"/>
</dbReference>
<dbReference type="AlphaFoldDB" id="A0A0F6MMG4"/>
<dbReference type="InterPro" id="IPR016024">
    <property type="entry name" value="ARM-type_fold"/>
</dbReference>
<proteinExistence type="predicted"/>
<dbReference type="HOGENOM" id="CLU_1864391_0_0_12"/>
<accession>A0A0F6MMG4</accession>
<evidence type="ECO:0000313" key="1">
    <source>
        <dbReference type="EMBL" id="EMB20235.1"/>
    </source>
</evidence>